<keyword evidence="4" id="KW-1185">Reference proteome</keyword>
<evidence type="ECO:0000313" key="4">
    <source>
        <dbReference type="Proteomes" id="UP000290204"/>
    </source>
</evidence>
<evidence type="ECO:0000256" key="1">
    <source>
        <dbReference type="SAM" id="Coils"/>
    </source>
</evidence>
<keyword evidence="2" id="KW-0812">Transmembrane</keyword>
<sequence length="108" mass="12799">MAVKEPKIDVKKWFNYQWIVRNVPYFLFLSVLAIIYIANGHYADNTIRNINKTTKELREQEYEYKTLNGRLMYQNRLSEVAKATETIGLKENIQQPIKLTDSTKLKEN</sequence>
<dbReference type="EMBL" id="SDHW01000006">
    <property type="protein sequence ID" value="RXK58454.1"/>
    <property type="molecule type" value="Genomic_DNA"/>
</dbReference>
<dbReference type="InterPro" id="IPR045755">
    <property type="entry name" value="FtsL-like"/>
</dbReference>
<organism evidence="3 4">
    <name type="scientific">Lacibacter luteus</name>
    <dbReference type="NCBI Taxonomy" id="2508719"/>
    <lineage>
        <taxon>Bacteria</taxon>
        <taxon>Pseudomonadati</taxon>
        <taxon>Bacteroidota</taxon>
        <taxon>Chitinophagia</taxon>
        <taxon>Chitinophagales</taxon>
        <taxon>Chitinophagaceae</taxon>
        <taxon>Lacibacter</taxon>
    </lineage>
</organism>
<feature type="coiled-coil region" evidence="1">
    <location>
        <begin position="43"/>
        <end position="70"/>
    </location>
</feature>
<name>A0A4Q1CEY7_9BACT</name>
<keyword evidence="1" id="KW-0175">Coiled coil</keyword>
<feature type="transmembrane region" description="Helical" evidence="2">
    <location>
        <begin position="23"/>
        <end position="42"/>
    </location>
</feature>
<reference evidence="3 4" key="1">
    <citation type="submission" date="2019-01" db="EMBL/GenBank/DDBJ databases">
        <title>Lacibacter sp. strain TTM-7.</title>
        <authorList>
            <person name="Chen W.-M."/>
        </authorList>
    </citation>
    <scope>NUCLEOTIDE SEQUENCE [LARGE SCALE GENOMIC DNA]</scope>
    <source>
        <strain evidence="3 4">TTM-7</strain>
    </source>
</reference>
<evidence type="ECO:0000256" key="2">
    <source>
        <dbReference type="SAM" id="Phobius"/>
    </source>
</evidence>
<evidence type="ECO:0008006" key="5">
    <source>
        <dbReference type="Google" id="ProtNLM"/>
    </source>
</evidence>
<gene>
    <name evidence="3" type="ORF">ESA94_17615</name>
</gene>
<dbReference type="AlphaFoldDB" id="A0A4Q1CEY7"/>
<dbReference type="OrthoDB" id="981249at2"/>
<dbReference type="Pfam" id="PF19579">
    <property type="entry name" value="FtsL_2"/>
    <property type="match status" value="1"/>
</dbReference>
<comment type="caution">
    <text evidence="3">The sequence shown here is derived from an EMBL/GenBank/DDBJ whole genome shotgun (WGS) entry which is preliminary data.</text>
</comment>
<evidence type="ECO:0000313" key="3">
    <source>
        <dbReference type="EMBL" id="RXK58454.1"/>
    </source>
</evidence>
<dbReference type="Proteomes" id="UP000290204">
    <property type="component" value="Unassembled WGS sequence"/>
</dbReference>
<proteinExistence type="predicted"/>
<keyword evidence="2" id="KW-1133">Transmembrane helix</keyword>
<dbReference type="RefSeq" id="WP_129132255.1">
    <property type="nucleotide sequence ID" value="NZ_SDHW01000006.1"/>
</dbReference>
<protein>
    <recommendedName>
        <fullName evidence="5">S-adenosyl-methyltransferase</fullName>
    </recommendedName>
</protein>
<keyword evidence="2" id="KW-0472">Membrane</keyword>
<accession>A0A4Q1CEY7</accession>